<dbReference type="GO" id="GO:0046872">
    <property type="term" value="F:metal ion binding"/>
    <property type="evidence" value="ECO:0007669"/>
    <property type="project" value="UniProtKB-KW"/>
</dbReference>
<dbReference type="EC" id="1.14.99.56" evidence="15"/>
<evidence type="ECO:0000256" key="12">
    <source>
        <dbReference type="ARBA" id="ARBA00023326"/>
    </source>
</evidence>
<evidence type="ECO:0000313" key="17">
    <source>
        <dbReference type="EMBL" id="KAF2670559.1"/>
    </source>
</evidence>
<keyword evidence="11" id="KW-0119">Carbohydrate metabolism</keyword>
<evidence type="ECO:0000256" key="14">
    <source>
        <dbReference type="ARBA" id="ARBA00045077"/>
    </source>
</evidence>
<dbReference type="Pfam" id="PF03443">
    <property type="entry name" value="AA9"/>
    <property type="match status" value="1"/>
</dbReference>
<keyword evidence="12" id="KW-0624">Polysaccharide degradation</keyword>
<keyword evidence="8" id="KW-0186">Copper</keyword>
<evidence type="ECO:0000256" key="3">
    <source>
        <dbReference type="ARBA" id="ARBA00022525"/>
    </source>
</evidence>
<keyword evidence="10" id="KW-1015">Disulfide bond</keyword>
<keyword evidence="17" id="KW-0378">Hydrolase</keyword>
<evidence type="ECO:0000259" key="16">
    <source>
        <dbReference type="Pfam" id="PF03443"/>
    </source>
</evidence>
<dbReference type="InterPro" id="IPR049892">
    <property type="entry name" value="AA9"/>
</dbReference>
<keyword evidence="18" id="KW-1185">Reference proteome</keyword>
<dbReference type="AlphaFoldDB" id="A0A6A6UDZ7"/>
<dbReference type="Gene3D" id="2.70.50.70">
    <property type="match status" value="1"/>
</dbReference>
<comment type="subcellular location">
    <subcellularLocation>
        <location evidence="2">Secreted</location>
    </subcellularLocation>
</comment>
<evidence type="ECO:0000256" key="15">
    <source>
        <dbReference type="ARBA" id="ARBA00047174"/>
    </source>
</evidence>
<comment type="similarity">
    <text evidence="13">Belongs to the polysaccharide monooxygenase AA9 family.</text>
</comment>
<accession>A0A6A6UDZ7</accession>
<keyword evidence="5" id="KW-0732">Signal</keyword>
<evidence type="ECO:0000256" key="4">
    <source>
        <dbReference type="ARBA" id="ARBA00022723"/>
    </source>
</evidence>
<dbReference type="EMBL" id="MU004234">
    <property type="protein sequence ID" value="KAF2670559.1"/>
    <property type="molecule type" value="Genomic_DNA"/>
</dbReference>
<keyword evidence="6" id="KW-0136">Cellulose degradation</keyword>
<gene>
    <name evidence="17" type="ORF">BT63DRAFT_241275</name>
</gene>
<evidence type="ECO:0000256" key="6">
    <source>
        <dbReference type="ARBA" id="ARBA00023001"/>
    </source>
</evidence>
<sequence>MKLSVAAALVLAPYGVLSHYAFWRMVVNGTTTGEWEYLRRTAGEPGSKPLENPSAPGIRCYEDGSHKIVKTATVAAGSKIGFKASNTMGHPGPFTFYMAKAPTSVERWDGSGNVWFKIDEIGATADNAGLHFKMGLSQVDTVIPRSVPAGEYLIRVEHIALHKAGQPQFYISCGQIRVTGGGSGNPSPKVSFPGAYKMSDPGFSGNIYKGTPTSYPMPGPPVWKG</sequence>
<evidence type="ECO:0000313" key="18">
    <source>
        <dbReference type="Proteomes" id="UP000799302"/>
    </source>
</evidence>
<evidence type="ECO:0000256" key="10">
    <source>
        <dbReference type="ARBA" id="ARBA00023157"/>
    </source>
</evidence>
<keyword evidence="9" id="KW-0503">Monooxygenase</keyword>
<dbReference type="GO" id="GO:0004497">
    <property type="term" value="F:monooxygenase activity"/>
    <property type="evidence" value="ECO:0007669"/>
    <property type="project" value="UniProtKB-KW"/>
</dbReference>
<evidence type="ECO:0000256" key="5">
    <source>
        <dbReference type="ARBA" id="ARBA00022729"/>
    </source>
</evidence>
<organism evidence="17 18">
    <name type="scientific">Microthyrium microscopicum</name>
    <dbReference type="NCBI Taxonomy" id="703497"/>
    <lineage>
        <taxon>Eukaryota</taxon>
        <taxon>Fungi</taxon>
        <taxon>Dikarya</taxon>
        <taxon>Ascomycota</taxon>
        <taxon>Pezizomycotina</taxon>
        <taxon>Dothideomycetes</taxon>
        <taxon>Dothideomycetes incertae sedis</taxon>
        <taxon>Microthyriales</taxon>
        <taxon>Microthyriaceae</taxon>
        <taxon>Microthyrium</taxon>
    </lineage>
</organism>
<dbReference type="InterPro" id="IPR005103">
    <property type="entry name" value="AA9_LPMO"/>
</dbReference>
<dbReference type="PANTHER" id="PTHR33353">
    <property type="entry name" value="PUTATIVE (AFU_ORTHOLOGUE AFUA_1G12560)-RELATED"/>
    <property type="match status" value="1"/>
</dbReference>
<keyword evidence="3" id="KW-0964">Secreted</keyword>
<keyword evidence="7" id="KW-0560">Oxidoreductase</keyword>
<dbReference type="OrthoDB" id="5271017at2759"/>
<evidence type="ECO:0000256" key="13">
    <source>
        <dbReference type="ARBA" id="ARBA00044502"/>
    </source>
</evidence>
<evidence type="ECO:0000256" key="9">
    <source>
        <dbReference type="ARBA" id="ARBA00023033"/>
    </source>
</evidence>
<dbReference type="GO" id="GO:0030245">
    <property type="term" value="P:cellulose catabolic process"/>
    <property type="evidence" value="ECO:0007669"/>
    <property type="project" value="UniProtKB-KW"/>
</dbReference>
<protein>
    <recommendedName>
        <fullName evidence="15">lytic cellulose monooxygenase (C4-dehydrogenating)</fullName>
        <ecNumber evidence="15">1.14.99.56</ecNumber>
    </recommendedName>
</protein>
<keyword evidence="4" id="KW-0479">Metal-binding</keyword>
<dbReference type="Proteomes" id="UP000799302">
    <property type="component" value="Unassembled WGS sequence"/>
</dbReference>
<dbReference type="CDD" id="cd21175">
    <property type="entry name" value="LPMO_AA9"/>
    <property type="match status" value="1"/>
</dbReference>
<name>A0A6A6UDZ7_9PEZI</name>
<evidence type="ECO:0000256" key="2">
    <source>
        <dbReference type="ARBA" id="ARBA00004613"/>
    </source>
</evidence>
<reference evidence="17" key="1">
    <citation type="journal article" date="2020" name="Stud. Mycol.">
        <title>101 Dothideomycetes genomes: a test case for predicting lifestyles and emergence of pathogens.</title>
        <authorList>
            <person name="Haridas S."/>
            <person name="Albert R."/>
            <person name="Binder M."/>
            <person name="Bloem J."/>
            <person name="Labutti K."/>
            <person name="Salamov A."/>
            <person name="Andreopoulos B."/>
            <person name="Baker S."/>
            <person name="Barry K."/>
            <person name="Bills G."/>
            <person name="Bluhm B."/>
            <person name="Cannon C."/>
            <person name="Castanera R."/>
            <person name="Culley D."/>
            <person name="Daum C."/>
            <person name="Ezra D."/>
            <person name="Gonzalez J."/>
            <person name="Henrissat B."/>
            <person name="Kuo A."/>
            <person name="Liang C."/>
            <person name="Lipzen A."/>
            <person name="Lutzoni F."/>
            <person name="Magnuson J."/>
            <person name="Mondo S."/>
            <person name="Nolan M."/>
            <person name="Ohm R."/>
            <person name="Pangilinan J."/>
            <person name="Park H.-J."/>
            <person name="Ramirez L."/>
            <person name="Alfaro M."/>
            <person name="Sun H."/>
            <person name="Tritt A."/>
            <person name="Yoshinaga Y."/>
            <person name="Zwiers L.-H."/>
            <person name="Turgeon B."/>
            <person name="Goodwin S."/>
            <person name="Spatafora J."/>
            <person name="Crous P."/>
            <person name="Grigoriev I."/>
        </authorList>
    </citation>
    <scope>NUCLEOTIDE SEQUENCE</scope>
    <source>
        <strain evidence="17">CBS 115976</strain>
    </source>
</reference>
<dbReference type="GO" id="GO:0005576">
    <property type="term" value="C:extracellular region"/>
    <property type="evidence" value="ECO:0007669"/>
    <property type="project" value="UniProtKB-SubCell"/>
</dbReference>
<dbReference type="PANTHER" id="PTHR33353:SF10">
    <property type="entry name" value="ENDO-BETA-1,4-GLUCANASE D"/>
    <property type="match status" value="1"/>
</dbReference>
<dbReference type="GO" id="GO:0016787">
    <property type="term" value="F:hydrolase activity"/>
    <property type="evidence" value="ECO:0007669"/>
    <property type="project" value="UniProtKB-KW"/>
</dbReference>
<evidence type="ECO:0000256" key="7">
    <source>
        <dbReference type="ARBA" id="ARBA00023002"/>
    </source>
</evidence>
<evidence type="ECO:0000256" key="8">
    <source>
        <dbReference type="ARBA" id="ARBA00023008"/>
    </source>
</evidence>
<comment type="catalytic activity">
    <reaction evidence="14">
        <text>[(1-&gt;4)-beta-D-glucosyl]n+m + reduced acceptor + O2 = 4-dehydro-beta-D-glucosyl-[(1-&gt;4)-beta-D-glucosyl]n-1 + [(1-&gt;4)-beta-D-glucosyl]m + acceptor + H2O.</text>
        <dbReference type="EC" id="1.14.99.56"/>
    </reaction>
</comment>
<evidence type="ECO:0000256" key="11">
    <source>
        <dbReference type="ARBA" id="ARBA00023277"/>
    </source>
</evidence>
<proteinExistence type="inferred from homology"/>
<evidence type="ECO:0000256" key="1">
    <source>
        <dbReference type="ARBA" id="ARBA00001973"/>
    </source>
</evidence>
<feature type="domain" description="Auxiliary Activity family 9 catalytic" evidence="16">
    <location>
        <begin position="19"/>
        <end position="215"/>
    </location>
</feature>
<comment type="cofactor">
    <cofactor evidence="1">
        <name>Cu(2+)</name>
        <dbReference type="ChEBI" id="CHEBI:29036"/>
    </cofactor>
</comment>